<name>A0ABV3IY04_9ACTN</name>
<keyword evidence="2" id="KW-1185">Reference proteome</keyword>
<comment type="caution">
    <text evidence="1">The sequence shown here is derived from an EMBL/GenBank/DDBJ whole genome shotgun (WGS) entry which is preliminary data.</text>
</comment>
<evidence type="ECO:0000313" key="1">
    <source>
        <dbReference type="EMBL" id="MEV4925340.1"/>
    </source>
</evidence>
<proteinExistence type="predicted"/>
<dbReference type="EMBL" id="JBFASG010000022">
    <property type="protein sequence ID" value="MEV4925340.1"/>
    <property type="molecule type" value="Genomic_DNA"/>
</dbReference>
<evidence type="ECO:0000313" key="2">
    <source>
        <dbReference type="Proteomes" id="UP001552479"/>
    </source>
</evidence>
<gene>
    <name evidence="1" type="ORF">AB0L03_21310</name>
</gene>
<dbReference type="Proteomes" id="UP001552479">
    <property type="component" value="Unassembled WGS sequence"/>
</dbReference>
<accession>A0ABV3IY04</accession>
<sequence>MGLFPAVLSRTSFVNTCQWGELTGSPDRLMERHGDAHLYFANRGHRMVILRRPAA</sequence>
<reference evidence="1 2" key="1">
    <citation type="submission" date="2024-06" db="EMBL/GenBank/DDBJ databases">
        <title>The Natural Products Discovery Center: Release of the First 8490 Sequenced Strains for Exploring Actinobacteria Biosynthetic Diversity.</title>
        <authorList>
            <person name="Kalkreuter E."/>
            <person name="Kautsar S.A."/>
            <person name="Yang D."/>
            <person name="Bader C.D."/>
            <person name="Teijaro C.N."/>
            <person name="Fluegel L."/>
            <person name="Davis C.M."/>
            <person name="Simpson J.R."/>
            <person name="Lauterbach L."/>
            <person name="Steele A.D."/>
            <person name="Gui C."/>
            <person name="Meng S."/>
            <person name="Li G."/>
            <person name="Viehrig K."/>
            <person name="Ye F."/>
            <person name="Su P."/>
            <person name="Kiefer A.F."/>
            <person name="Nichols A."/>
            <person name="Cepeda A.J."/>
            <person name="Yan W."/>
            <person name="Fan B."/>
            <person name="Jiang Y."/>
            <person name="Adhikari A."/>
            <person name="Zheng C.-J."/>
            <person name="Schuster L."/>
            <person name="Cowan T.M."/>
            <person name="Smanski M.J."/>
            <person name="Chevrette M.G."/>
            <person name="De Carvalho L.P.S."/>
            <person name="Shen B."/>
        </authorList>
    </citation>
    <scope>NUCLEOTIDE SEQUENCE [LARGE SCALE GENOMIC DNA]</scope>
    <source>
        <strain evidence="1 2">NPDC053791</strain>
    </source>
</reference>
<organism evidence="1 2">
    <name type="scientific">Streptomyces roseoverticillatus</name>
    <dbReference type="NCBI Taxonomy" id="66429"/>
    <lineage>
        <taxon>Bacteria</taxon>
        <taxon>Bacillati</taxon>
        <taxon>Actinomycetota</taxon>
        <taxon>Actinomycetes</taxon>
        <taxon>Kitasatosporales</taxon>
        <taxon>Streptomycetaceae</taxon>
        <taxon>Streptomyces</taxon>
    </lineage>
</organism>
<protein>
    <submittedName>
        <fullName evidence="1">Uncharacterized protein</fullName>
    </submittedName>
</protein>
<dbReference type="RefSeq" id="WP_366089080.1">
    <property type="nucleotide sequence ID" value="NZ_JBFASG010000022.1"/>
</dbReference>